<dbReference type="PANTHER" id="PTHR30033">
    <property type="entry name" value="FLAGELLAR HOOK-ASSOCIATED PROTEIN 1"/>
    <property type="match status" value="1"/>
</dbReference>
<dbReference type="PANTHER" id="PTHR30033:SF1">
    <property type="entry name" value="FLAGELLAR HOOK-ASSOCIATED PROTEIN 1"/>
    <property type="match status" value="1"/>
</dbReference>
<evidence type="ECO:0000259" key="11">
    <source>
        <dbReference type="Pfam" id="PF22638"/>
    </source>
</evidence>
<feature type="domain" description="Flagellar basal-body/hook protein C-terminal" evidence="9">
    <location>
        <begin position="504"/>
        <end position="541"/>
    </location>
</feature>
<dbReference type="GO" id="GO:0005576">
    <property type="term" value="C:extracellular region"/>
    <property type="evidence" value="ECO:0007669"/>
    <property type="project" value="UniProtKB-SubCell"/>
</dbReference>
<accession>A0A4R7PAF6</accession>
<evidence type="ECO:0000313" key="12">
    <source>
        <dbReference type="EMBL" id="TDU31025.1"/>
    </source>
</evidence>
<dbReference type="GO" id="GO:0005198">
    <property type="term" value="F:structural molecule activity"/>
    <property type="evidence" value="ECO:0007669"/>
    <property type="project" value="UniProtKB-UniRule"/>
</dbReference>
<dbReference type="GO" id="GO:0009424">
    <property type="term" value="C:bacterial-type flagellum hook"/>
    <property type="evidence" value="ECO:0007669"/>
    <property type="project" value="UniProtKB-UniRule"/>
</dbReference>
<evidence type="ECO:0000256" key="1">
    <source>
        <dbReference type="ARBA" id="ARBA00004365"/>
    </source>
</evidence>
<feature type="domain" description="Flagellar basal body rod protein N-terminal" evidence="8">
    <location>
        <begin position="5"/>
        <end position="34"/>
    </location>
</feature>
<evidence type="ECO:0000259" key="9">
    <source>
        <dbReference type="Pfam" id="PF06429"/>
    </source>
</evidence>
<dbReference type="AlphaFoldDB" id="A0A4R7PAF6"/>
<dbReference type="Pfam" id="PF06429">
    <property type="entry name" value="Flg_bbr_C"/>
    <property type="match status" value="1"/>
</dbReference>
<keyword evidence="12" id="KW-0282">Flagellum</keyword>
<dbReference type="EMBL" id="SOBT01000008">
    <property type="protein sequence ID" value="TDU31025.1"/>
    <property type="molecule type" value="Genomic_DNA"/>
</dbReference>
<proteinExistence type="inferred from homology"/>
<keyword evidence="5 7" id="KW-0964">Secreted</keyword>
<evidence type="ECO:0000256" key="5">
    <source>
        <dbReference type="ARBA" id="ARBA00022525"/>
    </source>
</evidence>
<gene>
    <name evidence="7" type="primary">flgK</name>
    <name evidence="12" type="ORF">DFR24_0383</name>
</gene>
<dbReference type="SUPFAM" id="SSF64518">
    <property type="entry name" value="Phase 1 flagellin"/>
    <property type="match status" value="1"/>
</dbReference>
<dbReference type="Proteomes" id="UP000295341">
    <property type="component" value="Unassembled WGS sequence"/>
</dbReference>
<dbReference type="Pfam" id="PF22638">
    <property type="entry name" value="FlgK_D1"/>
    <property type="match status" value="1"/>
</dbReference>
<dbReference type="OrthoDB" id="9802553at2"/>
<dbReference type="InterPro" id="IPR010930">
    <property type="entry name" value="Flg_bb/hook_C_dom"/>
</dbReference>
<keyword evidence="12" id="KW-0969">Cilium</keyword>
<evidence type="ECO:0000256" key="3">
    <source>
        <dbReference type="ARBA" id="ARBA00009677"/>
    </source>
</evidence>
<dbReference type="Pfam" id="PF21158">
    <property type="entry name" value="flgK_1st_1"/>
    <property type="match status" value="1"/>
</dbReference>
<dbReference type="Pfam" id="PF00460">
    <property type="entry name" value="Flg_bb_rod"/>
    <property type="match status" value="1"/>
</dbReference>
<evidence type="ECO:0000256" key="2">
    <source>
        <dbReference type="ARBA" id="ARBA00004613"/>
    </source>
</evidence>
<dbReference type="InterPro" id="IPR049119">
    <property type="entry name" value="FlgK_D2-like"/>
</dbReference>
<sequence length="546" mass="55865">MADLLNTGISALLGYRKALDTAGHNIANVNTDGYSRQRVEFVSRIGGPQGDGYVGSGVSASTVRRITDSFVGARIVSDTSSYQRAESFEGIASQLDTWLSDAATGLGTPMKGFFDSLNDLSADPASTANRQSVISDAQSLATRFHALSQQIDGLQTEINGRVRQDVDEINAAARDIATLNDRIALATGAAGGQPPNDLLDQRDQLVQKLAGKIGVTTHESDNGAINVFVGNGQALVLGSQATSLGVNDDEYSSGRLDVTFNGVAITGQIGSGSLGGLMDAQRAVIDPSRAKLGRIAVGLTEAFNAQHRQGVDATGQAGGDFFTPLTGSALASRGNHGTASVDVGFGNTAGLTDAEYQLRYDGAAWQLTNTSTGASVAMTGSGSAGDPYVADGLRITIGSGAVAGDRFLVRPAAGAAEDIAVAVTDASRIAAAAPGSVANSSDNTNARALMGLSTQRVLDGGRSTLNAAHTALVSGVGNQAQQAGVTLTAQKTLLSQSVAARDATSGVNLDEEAADLVRFQQAYQAAAQVIAVADTVFQSLLAATRR</sequence>
<dbReference type="InterPro" id="IPR001444">
    <property type="entry name" value="Flag_bb_rod_N"/>
</dbReference>
<comment type="caution">
    <text evidence="12">The sequence shown here is derived from an EMBL/GenBank/DDBJ whole genome shotgun (WGS) entry which is preliminary data.</text>
</comment>
<evidence type="ECO:0000259" key="8">
    <source>
        <dbReference type="Pfam" id="PF00460"/>
    </source>
</evidence>
<keyword evidence="12" id="KW-0966">Cell projection</keyword>
<keyword evidence="13" id="KW-1185">Reference proteome</keyword>
<evidence type="ECO:0000256" key="6">
    <source>
        <dbReference type="ARBA" id="ARBA00023143"/>
    </source>
</evidence>
<evidence type="ECO:0000256" key="4">
    <source>
        <dbReference type="ARBA" id="ARBA00016244"/>
    </source>
</evidence>
<dbReference type="GO" id="GO:0044780">
    <property type="term" value="P:bacterial-type flagellum assembly"/>
    <property type="evidence" value="ECO:0007669"/>
    <property type="project" value="InterPro"/>
</dbReference>
<name>A0A4R7PAF6_9GAMM</name>
<comment type="similarity">
    <text evidence="3 7">Belongs to the flagella basal body rod proteins family.</text>
</comment>
<dbReference type="RefSeq" id="WP_133879650.1">
    <property type="nucleotide sequence ID" value="NZ_MWIN01000022.1"/>
</dbReference>
<evidence type="ECO:0000313" key="13">
    <source>
        <dbReference type="Proteomes" id="UP000295341"/>
    </source>
</evidence>
<dbReference type="InterPro" id="IPR053927">
    <property type="entry name" value="FlgK_helical"/>
</dbReference>
<evidence type="ECO:0000256" key="7">
    <source>
        <dbReference type="RuleBase" id="RU362065"/>
    </source>
</evidence>
<organism evidence="12 13">
    <name type="scientific">Panacagrimonas perspica</name>
    <dbReference type="NCBI Taxonomy" id="381431"/>
    <lineage>
        <taxon>Bacteria</taxon>
        <taxon>Pseudomonadati</taxon>
        <taxon>Pseudomonadota</taxon>
        <taxon>Gammaproteobacteria</taxon>
        <taxon>Nevskiales</taxon>
        <taxon>Nevskiaceae</taxon>
        <taxon>Panacagrimonas</taxon>
    </lineage>
</organism>
<dbReference type="PRINTS" id="PR01005">
    <property type="entry name" value="FLGHOOKAP1"/>
</dbReference>
<comment type="subcellular location">
    <subcellularLocation>
        <location evidence="1 7">Bacterial flagellum</location>
    </subcellularLocation>
    <subcellularLocation>
        <location evidence="2 7">Secreted</location>
    </subcellularLocation>
</comment>
<dbReference type="NCBIfam" id="TIGR02492">
    <property type="entry name" value="flgK_ends"/>
    <property type="match status" value="1"/>
</dbReference>
<feature type="domain" description="Flagellar hook-associated protein 1 D2-like" evidence="10">
    <location>
        <begin position="335"/>
        <end position="411"/>
    </location>
</feature>
<evidence type="ECO:0000259" key="10">
    <source>
        <dbReference type="Pfam" id="PF21158"/>
    </source>
</evidence>
<protein>
    <recommendedName>
        <fullName evidence="4 7">Flagellar hook-associated protein 1</fullName>
        <shortName evidence="7">HAP1</shortName>
    </recommendedName>
</protein>
<keyword evidence="6 7" id="KW-0975">Bacterial flagellum</keyword>
<feature type="domain" description="Flagellar hook-associated protein FlgK helical" evidence="11">
    <location>
        <begin position="93"/>
        <end position="322"/>
    </location>
</feature>
<dbReference type="InterPro" id="IPR002371">
    <property type="entry name" value="FlgK"/>
</dbReference>
<reference evidence="12 13" key="1">
    <citation type="submission" date="2019-03" db="EMBL/GenBank/DDBJ databases">
        <title>Genomic Encyclopedia of Type Strains, Phase IV (KMG-IV): sequencing the most valuable type-strain genomes for metagenomic binning, comparative biology and taxonomic classification.</title>
        <authorList>
            <person name="Goeker M."/>
        </authorList>
    </citation>
    <scope>NUCLEOTIDE SEQUENCE [LARGE SCALE GENOMIC DNA]</scope>
    <source>
        <strain evidence="12 13">DSM 26377</strain>
    </source>
</reference>